<proteinExistence type="predicted"/>
<sequence>MELLKKELKDVICSLESNEVLLTIKEMFIDRMFYNCEFDEVYSEIEKNEYFNKFEEYLNLMKIKLERQRKISCLSLYELYNICEYEEYDYILYVLRCSYEYIESSYIEIDMLNRNIIKHNISNDILKDLEKINKFLNLNKEKLDYEVFILK</sequence>
<dbReference type="RefSeq" id="WP_025161358.1">
    <property type="nucleotide sequence ID" value="NZ_CP032452.1"/>
</dbReference>
<evidence type="ECO:0000313" key="1">
    <source>
        <dbReference type="EMBL" id="QEZ69467.1"/>
    </source>
</evidence>
<dbReference type="EMBL" id="CP032452">
    <property type="protein sequence ID" value="QEZ69593.1"/>
    <property type="molecule type" value="Genomic_DNA"/>
</dbReference>
<protein>
    <submittedName>
        <fullName evidence="1">Uncharacterized protein</fullName>
    </submittedName>
</protein>
<accession>A0A5P3XGJ5</accession>
<evidence type="ECO:0000313" key="3">
    <source>
        <dbReference type="Proteomes" id="UP000326961"/>
    </source>
</evidence>
<gene>
    <name evidence="1" type="ORF">D4A35_11445</name>
    <name evidence="2" type="ORF">D4A35_12140</name>
</gene>
<reference evidence="1 3" key="1">
    <citation type="submission" date="2018-09" db="EMBL/GenBank/DDBJ databases">
        <title>A clostridial neurotoxin that targets Anopheles mosquitoes.</title>
        <authorList>
            <person name="Contreras E."/>
            <person name="Masuyer G."/>
            <person name="Qureshi N."/>
            <person name="Chawla S."/>
            <person name="Lim H.L."/>
            <person name="Chen J."/>
            <person name="Stenmark P."/>
            <person name="Gill S."/>
        </authorList>
    </citation>
    <scope>NUCLEOTIDE SEQUENCE [LARGE SCALE GENOMIC DNA]</scope>
    <source>
        <strain evidence="1 3">Cbm</strain>
    </source>
</reference>
<name>A0A5P3XGJ5_PARBF</name>
<dbReference type="Proteomes" id="UP000326961">
    <property type="component" value="Chromosome"/>
</dbReference>
<dbReference type="AlphaFoldDB" id="A0A5P3XGJ5"/>
<evidence type="ECO:0000313" key="2">
    <source>
        <dbReference type="EMBL" id="QEZ69593.1"/>
    </source>
</evidence>
<organism evidence="1 3">
    <name type="scientific">Paraclostridium bifermentans</name>
    <name type="common">Clostridium bifermentans</name>
    <dbReference type="NCBI Taxonomy" id="1490"/>
    <lineage>
        <taxon>Bacteria</taxon>
        <taxon>Bacillati</taxon>
        <taxon>Bacillota</taxon>
        <taxon>Clostridia</taxon>
        <taxon>Peptostreptococcales</taxon>
        <taxon>Peptostreptococcaceae</taxon>
        <taxon>Paraclostridium</taxon>
    </lineage>
</organism>
<dbReference type="EMBL" id="CP032452">
    <property type="protein sequence ID" value="QEZ69467.1"/>
    <property type="molecule type" value="Genomic_DNA"/>
</dbReference>